<sequence>MKSIKNLKNRFEQKEYLKKQNDELKINIENWDLQDITQENLTASSLRVIKDGKLGSNTTLGESVKVKKNLIDGAEESAEYGEETDLVFSKESIDKIDPESRKNYEKADAEKIFGFISEVSEYIKSKNEDIVLDINLNKKYEKIKIDTDNDGDLKEELVNFHFDFGAPIPGGGSKLYRSFNQEKMFSEIPKEEIDEFLAEYRNTHEISTPETAKMDVLFSPRALYFFFISLQAGISGRTIFQGTSPLMDKLDKKIFSDKIDVNDKPHMKNAAGRRYFDDEGIPTSQKDIIKNGLLKNYIFDLEYANKMGEKSTGNGLKRTLFGEGIGTPVSPNFVNPVLEPGGKSKEDLLNSMDEGILVESVIGFHSSNYEQGHFSVQAQGFHVKNGELKGRLQDVMIAGNIYEDFEEIKGVGDKIYPNMKGYAPYLLVNNVSVTGK</sequence>
<dbReference type="SUPFAM" id="SSF111283">
    <property type="entry name" value="Putative modulator of DNA gyrase, PmbA/TldD"/>
    <property type="match status" value="1"/>
</dbReference>
<organism evidence="2">
    <name type="scientific">uncultured organism</name>
    <dbReference type="NCBI Taxonomy" id="155900"/>
    <lineage>
        <taxon>unclassified sequences</taxon>
        <taxon>environmental samples</taxon>
    </lineage>
</organism>
<gene>
    <name evidence="2" type="ORF">FLSS-20_0024</name>
</gene>
<protein>
    <submittedName>
        <fullName evidence="2">Peptidase U62 modulator of DNA gyrase</fullName>
    </submittedName>
</protein>
<dbReference type="AlphaFoldDB" id="M1QB54"/>
<evidence type="ECO:0000259" key="1">
    <source>
        <dbReference type="Pfam" id="PF19289"/>
    </source>
</evidence>
<dbReference type="GO" id="GO:0008237">
    <property type="term" value="F:metallopeptidase activity"/>
    <property type="evidence" value="ECO:0007669"/>
    <property type="project" value="InterPro"/>
</dbReference>
<dbReference type="PANTHER" id="PTHR43421">
    <property type="entry name" value="METALLOPROTEASE PMBA"/>
    <property type="match status" value="1"/>
</dbReference>
<proteinExistence type="predicted"/>
<dbReference type="GO" id="GO:0006508">
    <property type="term" value="P:proteolysis"/>
    <property type="evidence" value="ECO:0007669"/>
    <property type="project" value="InterPro"/>
</dbReference>
<dbReference type="InterPro" id="IPR047657">
    <property type="entry name" value="PmbA"/>
</dbReference>
<dbReference type="Pfam" id="PF19289">
    <property type="entry name" value="PmbA_TldD_3rd"/>
    <property type="match status" value="1"/>
</dbReference>
<name>M1QB54_9ZZZZ</name>
<dbReference type="InterPro" id="IPR036059">
    <property type="entry name" value="TldD/PmbA_sf"/>
</dbReference>
<dbReference type="PANTHER" id="PTHR43421:SF1">
    <property type="entry name" value="METALLOPROTEASE PMBA"/>
    <property type="match status" value="1"/>
</dbReference>
<feature type="domain" description="Metalloprotease TldD/E C-terminal" evidence="1">
    <location>
        <begin position="211"/>
        <end position="435"/>
    </location>
</feature>
<evidence type="ECO:0000313" key="2">
    <source>
        <dbReference type="EMBL" id="AGF93223.1"/>
    </source>
</evidence>
<accession>M1QB54</accession>
<dbReference type="EMBL" id="JX684085">
    <property type="protein sequence ID" value="AGF93223.1"/>
    <property type="molecule type" value="Genomic_DNA"/>
</dbReference>
<reference evidence="2" key="1">
    <citation type="journal article" date="2013" name="Syst. Appl. Microbiol.">
        <title>New insights into the archaeal diversity of a hypersaline microbial mat obtained by a metagenomic approach.</title>
        <authorList>
            <person name="Lopez-Lopez A."/>
            <person name="Richter M."/>
            <person name="Pena A."/>
            <person name="Tamames J."/>
            <person name="Rossello-Mora R."/>
        </authorList>
    </citation>
    <scope>NUCLEOTIDE SEQUENCE</scope>
</reference>
<dbReference type="InterPro" id="IPR045569">
    <property type="entry name" value="Metalloprtase-TldD/E_C"/>
</dbReference>